<dbReference type="AlphaFoldDB" id="A0A7W7FHU6"/>
<reference evidence="1 2" key="1">
    <citation type="submission" date="2020-08" db="EMBL/GenBank/DDBJ databases">
        <title>Sequencing the genomes of 1000 actinobacteria strains.</title>
        <authorList>
            <person name="Klenk H.-P."/>
        </authorList>
    </citation>
    <scope>NUCLEOTIDE SEQUENCE [LARGE SCALE GENOMIC DNA]</scope>
    <source>
        <strain evidence="1 2">DSM 24947</strain>
    </source>
</reference>
<name>A0A7W7FHU6_9MICO</name>
<dbReference type="GO" id="GO:0030973">
    <property type="term" value="F:molybdate ion binding"/>
    <property type="evidence" value="ECO:0007669"/>
    <property type="project" value="TreeGrafter"/>
</dbReference>
<organism evidence="1 2">
    <name type="scientific">Microbacterium marinum</name>
    <dbReference type="NCBI Taxonomy" id="421115"/>
    <lineage>
        <taxon>Bacteria</taxon>
        <taxon>Bacillati</taxon>
        <taxon>Actinomycetota</taxon>
        <taxon>Actinomycetes</taxon>
        <taxon>Micrococcales</taxon>
        <taxon>Microbacteriaceae</taxon>
        <taxon>Microbacterium</taxon>
    </lineage>
</organism>
<comment type="caution">
    <text evidence="1">The sequence shown here is derived from an EMBL/GenBank/DDBJ whole genome shotgun (WGS) entry which is preliminary data.</text>
</comment>
<dbReference type="SUPFAM" id="SSF53850">
    <property type="entry name" value="Periplasmic binding protein-like II"/>
    <property type="match status" value="1"/>
</dbReference>
<keyword evidence="2" id="KW-1185">Reference proteome</keyword>
<dbReference type="PANTHER" id="PTHR30632">
    <property type="entry name" value="MOLYBDATE-BINDING PERIPLASMIC PROTEIN"/>
    <property type="match status" value="1"/>
</dbReference>
<protein>
    <submittedName>
        <fullName evidence="1">Molybdate transport system substrate-binding protein</fullName>
    </submittedName>
</protein>
<evidence type="ECO:0000313" key="2">
    <source>
        <dbReference type="Proteomes" id="UP000573729"/>
    </source>
</evidence>
<dbReference type="RefSeq" id="WP_221417260.1">
    <property type="nucleotide sequence ID" value="NZ_JACHMD010000001.1"/>
</dbReference>
<evidence type="ECO:0000313" key="1">
    <source>
        <dbReference type="EMBL" id="MBB4665690.1"/>
    </source>
</evidence>
<sequence>MATRHLLAELLPDDTVESMGGVDAEKRVARGEAWDVVVLASGALQRLAADGHVGPATPFVLSQTGVAVPADGVGERPSGAAYDSVADLQDALRAARRIGYSTGPSGTALVSMIERWGITDAVGQLVQARPGVPVAAALAAGEVDLGFQQLSELVGQPGIRILGVMPEGATIDTVFAAAVATASPSPARAAEVVAQLASDAVAPIKQRHAFGVPHD</sequence>
<dbReference type="Proteomes" id="UP000573729">
    <property type="component" value="Unassembled WGS sequence"/>
</dbReference>
<dbReference type="PANTHER" id="PTHR30632:SF11">
    <property type="entry name" value="BLR4797 PROTEIN"/>
    <property type="match status" value="1"/>
</dbReference>
<dbReference type="InterPro" id="IPR050682">
    <property type="entry name" value="ModA/WtpA"/>
</dbReference>
<dbReference type="Pfam" id="PF13531">
    <property type="entry name" value="SBP_bac_11"/>
    <property type="match status" value="1"/>
</dbReference>
<dbReference type="GO" id="GO:0015689">
    <property type="term" value="P:molybdate ion transport"/>
    <property type="evidence" value="ECO:0007669"/>
    <property type="project" value="TreeGrafter"/>
</dbReference>
<gene>
    <name evidence="1" type="ORF">BKA24_000399</name>
</gene>
<accession>A0A7W7FHU6</accession>
<dbReference type="EMBL" id="JACHMD010000001">
    <property type="protein sequence ID" value="MBB4665690.1"/>
    <property type="molecule type" value="Genomic_DNA"/>
</dbReference>
<proteinExistence type="predicted"/>
<dbReference type="Gene3D" id="3.40.190.10">
    <property type="entry name" value="Periplasmic binding protein-like II"/>
    <property type="match status" value="2"/>
</dbReference>